<proteinExistence type="predicted"/>
<dbReference type="SUPFAM" id="SSF56281">
    <property type="entry name" value="Metallo-hydrolase/oxidoreductase"/>
    <property type="match status" value="1"/>
</dbReference>
<evidence type="ECO:0000256" key="1">
    <source>
        <dbReference type="SAM" id="SignalP"/>
    </source>
</evidence>
<keyword evidence="3" id="KW-1185">Reference proteome</keyword>
<dbReference type="EMBL" id="CP045652">
    <property type="protein sequence ID" value="QGA25585.1"/>
    <property type="molecule type" value="Genomic_DNA"/>
</dbReference>
<feature type="chain" id="PRO_5025010444" description="MBL fold metallo-hydrolase" evidence="1">
    <location>
        <begin position="20"/>
        <end position="340"/>
    </location>
</feature>
<dbReference type="Gene3D" id="3.60.15.10">
    <property type="entry name" value="Ribonuclease Z/Hydroxyacylglutathione hydrolase-like"/>
    <property type="match status" value="1"/>
</dbReference>
<dbReference type="InterPro" id="IPR036866">
    <property type="entry name" value="RibonucZ/Hydroxyglut_hydro"/>
</dbReference>
<dbReference type="RefSeq" id="WP_153509905.1">
    <property type="nucleotide sequence ID" value="NZ_CP045652.1"/>
</dbReference>
<reference evidence="2 3" key="1">
    <citation type="submission" date="2019-10" db="EMBL/GenBank/DDBJ databases">
        <authorList>
            <person name="Dong K."/>
        </authorList>
    </citation>
    <scope>NUCLEOTIDE SEQUENCE [LARGE SCALE GENOMIC DNA]</scope>
    <source>
        <strain evidence="3">dk4302</strain>
    </source>
</reference>
<dbReference type="KEGG" id="sphe:GFH32_04300"/>
<accession>A0A5Q0Q687</accession>
<evidence type="ECO:0008006" key="4">
    <source>
        <dbReference type="Google" id="ProtNLM"/>
    </source>
</evidence>
<keyword evidence="1" id="KW-0732">Signal</keyword>
<dbReference type="AlphaFoldDB" id="A0A5Q0Q687"/>
<gene>
    <name evidence="2" type="ORF">GFH32_04300</name>
</gene>
<protein>
    <recommendedName>
        <fullName evidence="4">MBL fold metallo-hydrolase</fullName>
    </recommendedName>
</protein>
<evidence type="ECO:0000313" key="3">
    <source>
        <dbReference type="Proteomes" id="UP000326921"/>
    </source>
</evidence>
<feature type="signal peptide" evidence="1">
    <location>
        <begin position="1"/>
        <end position="19"/>
    </location>
</feature>
<name>A0A5Q0Q687_9SPHI</name>
<evidence type="ECO:0000313" key="2">
    <source>
        <dbReference type="EMBL" id="QGA25585.1"/>
    </source>
</evidence>
<sequence>MRKILLSFLLFVFSTLLFAQSNTERKSTPDNENPAVETWRQFEKTNPFNLSSDRLALLKTIEQYSDSYPPEEFKAYLDMSEIEAEELERKVPILYAYRKGFDKIFNDVRNKHVKKGTAEVWLLYNMGFVVKTASGCFGIDVDHRLADQFAPYLDFLIITHNHGDHANVKLIEAMRKLGKPVISNFYQGSADYYSTQPVSYKIGNFSIRSDMDDHLANPKFPKFVSMFRIDCGEDADSFSMLHCGDAGFTPANFKKVQGPVNLLVMRWGEPRENNLLGTDEGQVQPDYAVLTHLIELRHKPYPQGQASIGKTLEHLPGVKCKNTIIPFWGEKLTWKNGKLR</sequence>
<dbReference type="Proteomes" id="UP000326921">
    <property type="component" value="Chromosome"/>
</dbReference>
<organism evidence="2 3">
    <name type="scientific">Sphingobacterium zhuxiongii</name>
    <dbReference type="NCBI Taxonomy" id="2662364"/>
    <lineage>
        <taxon>Bacteria</taxon>
        <taxon>Pseudomonadati</taxon>
        <taxon>Bacteroidota</taxon>
        <taxon>Sphingobacteriia</taxon>
        <taxon>Sphingobacteriales</taxon>
        <taxon>Sphingobacteriaceae</taxon>
        <taxon>Sphingobacterium</taxon>
    </lineage>
</organism>